<reference evidence="2 3" key="1">
    <citation type="journal article" date="2019" name="Emerg. Microbes Infect.">
        <title>Comprehensive subspecies identification of 175 nontuberculous mycobacteria species based on 7547 genomic profiles.</title>
        <authorList>
            <person name="Matsumoto Y."/>
            <person name="Kinjo T."/>
            <person name="Motooka D."/>
            <person name="Nabeya D."/>
            <person name="Jung N."/>
            <person name="Uechi K."/>
            <person name="Horii T."/>
            <person name="Iida T."/>
            <person name="Fujita J."/>
            <person name="Nakamura S."/>
        </authorList>
    </citation>
    <scope>NUCLEOTIDE SEQUENCE [LARGE SCALE GENOMIC DNA]</scope>
    <source>
        <strain evidence="2 3">JCM 6377</strain>
    </source>
</reference>
<organism evidence="2 3">
    <name type="scientific">Mycolicibacterium agri</name>
    <name type="common">Mycobacterium agri</name>
    <dbReference type="NCBI Taxonomy" id="36811"/>
    <lineage>
        <taxon>Bacteria</taxon>
        <taxon>Bacillati</taxon>
        <taxon>Actinomycetota</taxon>
        <taxon>Actinomycetes</taxon>
        <taxon>Mycobacteriales</taxon>
        <taxon>Mycobacteriaceae</taxon>
        <taxon>Mycolicibacterium</taxon>
    </lineage>
</organism>
<evidence type="ECO:0000313" key="3">
    <source>
        <dbReference type="Proteomes" id="UP000465302"/>
    </source>
</evidence>
<dbReference type="Pfam" id="PF05305">
    <property type="entry name" value="DUF732"/>
    <property type="match status" value="1"/>
</dbReference>
<proteinExistence type="predicted"/>
<feature type="domain" description="DUF732" evidence="1">
    <location>
        <begin position="2"/>
        <end position="48"/>
    </location>
</feature>
<evidence type="ECO:0000259" key="1">
    <source>
        <dbReference type="Pfam" id="PF05305"/>
    </source>
</evidence>
<dbReference type="Proteomes" id="UP000465302">
    <property type="component" value="Unassembled WGS sequence"/>
</dbReference>
<protein>
    <recommendedName>
        <fullName evidence="1">DUF732 domain-containing protein</fullName>
    </recommendedName>
</protein>
<sequence>MAGRGACRLLYTGSGTQGAIDATAAQYGASPDQAAAVVNAARANFCTQAPG</sequence>
<accession>A0A7I9W3W8</accession>
<name>A0A7I9W3W8_MYCAG</name>
<dbReference type="InterPro" id="IPR007969">
    <property type="entry name" value="DUF732"/>
</dbReference>
<gene>
    <name evidence="2" type="ORF">MAGR_33270</name>
</gene>
<evidence type="ECO:0000313" key="2">
    <source>
        <dbReference type="EMBL" id="GFG51886.1"/>
    </source>
</evidence>
<dbReference type="AlphaFoldDB" id="A0A7I9W3W8"/>
<comment type="caution">
    <text evidence="2">The sequence shown here is derived from an EMBL/GenBank/DDBJ whole genome shotgun (WGS) entry which is preliminary data.</text>
</comment>
<dbReference type="EMBL" id="BLKS01000001">
    <property type="protein sequence ID" value="GFG51886.1"/>
    <property type="molecule type" value="Genomic_DNA"/>
</dbReference>